<evidence type="ECO:0000256" key="1">
    <source>
        <dbReference type="ARBA" id="ARBA00022679"/>
    </source>
</evidence>
<dbReference type="Proteomes" id="UP000039046">
    <property type="component" value="Unassembled WGS sequence"/>
</dbReference>
<name>A0A0A1T6Q9_9HYPO</name>
<evidence type="ECO:0000313" key="3">
    <source>
        <dbReference type="EMBL" id="CEJ81830.1"/>
    </source>
</evidence>
<evidence type="ECO:0000313" key="4">
    <source>
        <dbReference type="Proteomes" id="UP000039046"/>
    </source>
</evidence>
<dbReference type="HOGENOM" id="CLU_026450_5_0_1"/>
<sequence>MASIHLDPLGSLLSMSKTYTNISYIFALNENESADLRAFMIQTTLTVGLERLAGSFPWIAGQSFYGYIEDFDELPLLQMGKRLDLSLNAFLQANWSISLLDPEVYVPQPPQETPSGKPRVFSGSPSPVFMIKVMLITGAAVLTFSANKGALDITGQVTMIRLLSKACRGEAFTEDDVRLASRNLRINLDFTIEKAPIDSRLDVRRRLERTDVPIAPSYHEPDPTLTWVYFLANVSSLEAKKTHVQPNSPLSTDDVLTALIWKSITLSRCPDDSTESFLIRAVNVREAFGLPNTYAGMFQYMAFHKRDARDLMTMPLENLAVYLRDQLAPDTLNPFMRVIAALTYRVTWESPTFKYTWPDRDVHVTSWAEMDCYNHDFGLGLGNPINVLRPCLPAIKEGDVNFMPQTPQGNIMISICLKEQAMENLKINLLLLEFVRTIE</sequence>
<dbReference type="PANTHER" id="PTHR31896:SF64">
    <property type="entry name" value="TRICHOTHECENE 3-O-ACETYLTRANSFERASE"/>
    <property type="match status" value="1"/>
</dbReference>
<evidence type="ECO:0000259" key="2">
    <source>
        <dbReference type="Pfam" id="PF22664"/>
    </source>
</evidence>
<dbReference type="Gene3D" id="3.30.559.10">
    <property type="entry name" value="Chloramphenicol acetyltransferase-like domain"/>
    <property type="match status" value="2"/>
</dbReference>
<accession>A0A0A1T6Q9</accession>
<dbReference type="STRING" id="1531966.A0A0A1T6Q9"/>
<keyword evidence="1" id="KW-0808">Transferase</keyword>
<dbReference type="InterPro" id="IPR051283">
    <property type="entry name" value="Sec_Metabolite_Acyltrans"/>
</dbReference>
<dbReference type="OrthoDB" id="1862401at2759"/>
<protein>
    <recommendedName>
        <fullName evidence="2">Trichothecene 3-O-acetyltransferase-like N-terminal domain-containing protein</fullName>
    </recommendedName>
</protein>
<dbReference type="AlphaFoldDB" id="A0A0A1T6Q9"/>
<gene>
    <name evidence="3" type="ORF">VHEMI01940</name>
</gene>
<dbReference type="Pfam" id="PF22664">
    <property type="entry name" value="TRI-like_N"/>
    <property type="match status" value="1"/>
</dbReference>
<keyword evidence="4" id="KW-1185">Reference proteome</keyword>
<dbReference type="InterPro" id="IPR023213">
    <property type="entry name" value="CAT-like_dom_sf"/>
</dbReference>
<organism evidence="3 4">
    <name type="scientific">[Torrubiella] hemipterigena</name>
    <dbReference type="NCBI Taxonomy" id="1531966"/>
    <lineage>
        <taxon>Eukaryota</taxon>
        <taxon>Fungi</taxon>
        <taxon>Dikarya</taxon>
        <taxon>Ascomycota</taxon>
        <taxon>Pezizomycotina</taxon>
        <taxon>Sordariomycetes</taxon>
        <taxon>Hypocreomycetidae</taxon>
        <taxon>Hypocreales</taxon>
        <taxon>Clavicipitaceae</taxon>
        <taxon>Clavicipitaceae incertae sedis</taxon>
        <taxon>'Torrubiella' clade</taxon>
    </lineage>
</organism>
<feature type="domain" description="Trichothecene 3-O-acetyltransferase-like N-terminal" evidence="2">
    <location>
        <begin position="19"/>
        <end position="167"/>
    </location>
</feature>
<proteinExistence type="predicted"/>
<dbReference type="InterPro" id="IPR054710">
    <property type="entry name" value="Tri101-like_N"/>
</dbReference>
<dbReference type="GO" id="GO:0016740">
    <property type="term" value="F:transferase activity"/>
    <property type="evidence" value="ECO:0007669"/>
    <property type="project" value="UniProtKB-KW"/>
</dbReference>
<dbReference type="PANTHER" id="PTHR31896">
    <property type="entry name" value="FAMILY REGULATORY PROTEIN, PUTATIVE (AFU_ORTHOLOGUE AFUA_3G14730)-RELATED"/>
    <property type="match status" value="1"/>
</dbReference>
<dbReference type="EMBL" id="CDHN01000001">
    <property type="protein sequence ID" value="CEJ81830.1"/>
    <property type="molecule type" value="Genomic_DNA"/>
</dbReference>
<reference evidence="3 4" key="1">
    <citation type="journal article" date="2015" name="Genome Announc.">
        <title>Draft Genome Sequence and Gene Annotation of the Entomopathogenic Fungus Verticillium hemipterigenum.</title>
        <authorList>
            <person name="Horn F."/>
            <person name="Habel A."/>
            <person name="Scharf D.H."/>
            <person name="Dworschak J."/>
            <person name="Brakhage A.A."/>
            <person name="Guthke R."/>
            <person name="Hertweck C."/>
            <person name="Linde J."/>
        </authorList>
    </citation>
    <scope>NUCLEOTIDE SEQUENCE [LARGE SCALE GENOMIC DNA]</scope>
</reference>